<dbReference type="AlphaFoldDB" id="M3GB84"/>
<accession>M3GB84</accession>
<proteinExistence type="predicted"/>
<comment type="caution">
    <text evidence="1">The sequence shown here is derived from an EMBL/GenBank/DDBJ whole genome shotgun (WGS) entry which is preliminary data.</text>
</comment>
<protein>
    <submittedName>
        <fullName evidence="1">Uncharacterized protein</fullName>
    </submittedName>
</protein>
<dbReference type="BioCyc" id="LBOR1193007:G11KN-4778-MONOMER"/>
<name>M3GB84_LEPBO</name>
<organism evidence="1 2">
    <name type="scientific">Leptospira borgpetersenii str. 200701203</name>
    <dbReference type="NCBI Taxonomy" id="1193007"/>
    <lineage>
        <taxon>Bacteria</taxon>
        <taxon>Pseudomonadati</taxon>
        <taxon>Spirochaetota</taxon>
        <taxon>Spirochaetia</taxon>
        <taxon>Leptospirales</taxon>
        <taxon>Leptospiraceae</taxon>
        <taxon>Leptospira</taxon>
    </lineage>
</organism>
<dbReference type="Proteomes" id="UP000011783">
    <property type="component" value="Unassembled WGS sequence"/>
</dbReference>
<gene>
    <name evidence="1" type="ORF">LEP1GSC123_0011</name>
</gene>
<reference evidence="1 2" key="1">
    <citation type="submission" date="2013-01" db="EMBL/GenBank/DDBJ databases">
        <authorList>
            <person name="Harkins D.M."/>
            <person name="Durkin A.S."/>
            <person name="Brinkac L.M."/>
            <person name="Haft D.H."/>
            <person name="Selengut J.D."/>
            <person name="Sanka R."/>
            <person name="DePew J."/>
            <person name="Purushe J."/>
            <person name="Picardeau M."/>
            <person name="Werts C."/>
            <person name="Goarant C."/>
            <person name="Vinetz J.M."/>
            <person name="Sutton G.G."/>
            <person name="Nierman W.C."/>
            <person name="Fouts D.E."/>
        </authorList>
    </citation>
    <scope>NUCLEOTIDE SEQUENCE [LARGE SCALE GENOMIC DNA]</scope>
    <source>
        <strain evidence="1 2">200701203</strain>
    </source>
</reference>
<evidence type="ECO:0000313" key="1">
    <source>
        <dbReference type="EMBL" id="EMF98166.1"/>
    </source>
</evidence>
<evidence type="ECO:0000313" key="2">
    <source>
        <dbReference type="Proteomes" id="UP000011783"/>
    </source>
</evidence>
<dbReference type="EMBL" id="AKWO02000097">
    <property type="protein sequence ID" value="EMF98166.1"/>
    <property type="molecule type" value="Genomic_DNA"/>
</dbReference>
<sequence length="59" mass="6763">MFRLLGVFDEIEDKDIQSSLEELINDSRKREQYSLAGIRLVDGLGLNRVINIIESVVNK</sequence>